<feature type="chain" id="PRO_5030537525" description="DUF4148 domain-containing protein" evidence="2">
    <location>
        <begin position="23"/>
        <end position="87"/>
    </location>
</feature>
<keyword evidence="2" id="KW-0732">Signal</keyword>
<proteinExistence type="predicted"/>
<feature type="compositionally biased region" description="Low complexity" evidence="1">
    <location>
        <begin position="30"/>
        <end position="41"/>
    </location>
</feature>
<dbReference type="Proteomes" id="UP000434209">
    <property type="component" value="Chromosome 4"/>
</dbReference>
<name>A0A7Z2GCP8_9BURK</name>
<evidence type="ECO:0008006" key="5">
    <source>
        <dbReference type="Google" id="ProtNLM"/>
    </source>
</evidence>
<evidence type="ECO:0000313" key="3">
    <source>
        <dbReference type="EMBL" id="QGZ59397.1"/>
    </source>
</evidence>
<dbReference type="AlphaFoldDB" id="A0A7Z2GCP8"/>
<sequence>MKLVLATAIVSLGVVLSPVAFAQGGDYPIQRTQIQQQTDPQHANTQRPDDSGYGMGNSGTSNASMAQTSRHAALMSHEDRSDLFAHH</sequence>
<feature type="compositionally biased region" description="Polar residues" evidence="1">
    <location>
        <begin position="58"/>
        <end position="70"/>
    </location>
</feature>
<feature type="compositionally biased region" description="Basic and acidic residues" evidence="1">
    <location>
        <begin position="76"/>
        <end position="87"/>
    </location>
</feature>
<feature type="signal peptide" evidence="2">
    <location>
        <begin position="1"/>
        <end position="22"/>
    </location>
</feature>
<accession>A0A7Z2GCP8</accession>
<protein>
    <recommendedName>
        <fullName evidence="5">DUF4148 domain-containing protein</fullName>
    </recommendedName>
</protein>
<gene>
    <name evidence="3" type="ORF">FAZ97_30825</name>
</gene>
<dbReference type="RefSeq" id="WP_158762579.1">
    <property type="nucleotide sequence ID" value="NZ_CP046912.1"/>
</dbReference>
<feature type="region of interest" description="Disordered" evidence="1">
    <location>
        <begin position="30"/>
        <end position="87"/>
    </location>
</feature>
<reference evidence="3 4" key="1">
    <citation type="submission" date="2019-12" db="EMBL/GenBank/DDBJ databases">
        <title>Paraburkholderia acidiphila 7Q-K02 sp. nov and Paraburkholderia acidisoli DHF22 sp. nov., two strains isolated from forest soil.</title>
        <authorList>
            <person name="Gao Z."/>
            <person name="Qiu L."/>
        </authorList>
    </citation>
    <scope>NUCLEOTIDE SEQUENCE [LARGE SCALE GENOMIC DNA]</scope>
    <source>
        <strain evidence="3 4">7Q-K02</strain>
    </source>
</reference>
<keyword evidence="4" id="KW-1185">Reference proteome</keyword>
<dbReference type="KEGG" id="pacp:FAZ97_30825"/>
<dbReference type="EMBL" id="CP046912">
    <property type="protein sequence ID" value="QGZ59397.1"/>
    <property type="molecule type" value="Genomic_DNA"/>
</dbReference>
<organism evidence="3 4">
    <name type="scientific">Paraburkholderia acidiphila</name>
    <dbReference type="NCBI Taxonomy" id="2571747"/>
    <lineage>
        <taxon>Bacteria</taxon>
        <taxon>Pseudomonadati</taxon>
        <taxon>Pseudomonadota</taxon>
        <taxon>Betaproteobacteria</taxon>
        <taxon>Burkholderiales</taxon>
        <taxon>Burkholderiaceae</taxon>
        <taxon>Paraburkholderia</taxon>
    </lineage>
</organism>
<evidence type="ECO:0000256" key="2">
    <source>
        <dbReference type="SAM" id="SignalP"/>
    </source>
</evidence>
<evidence type="ECO:0000256" key="1">
    <source>
        <dbReference type="SAM" id="MobiDB-lite"/>
    </source>
</evidence>
<dbReference type="OrthoDB" id="9108115at2"/>
<evidence type="ECO:0000313" key="4">
    <source>
        <dbReference type="Proteomes" id="UP000434209"/>
    </source>
</evidence>